<organism evidence="5 6">
    <name type="scientific">Halalkalibacter nanhaiisediminis</name>
    <dbReference type="NCBI Taxonomy" id="688079"/>
    <lineage>
        <taxon>Bacteria</taxon>
        <taxon>Bacillati</taxon>
        <taxon>Bacillota</taxon>
        <taxon>Bacilli</taxon>
        <taxon>Bacillales</taxon>
        <taxon>Bacillaceae</taxon>
        <taxon>Halalkalibacter</taxon>
    </lineage>
</organism>
<dbReference type="InterPro" id="IPR051465">
    <property type="entry name" value="Cell_Envelope_Struct_Comp"/>
</dbReference>
<dbReference type="EMBL" id="VLKZ01000001">
    <property type="protein sequence ID" value="TWI59920.1"/>
    <property type="molecule type" value="Genomic_DNA"/>
</dbReference>
<sequence>MRKYPFSKKAMSLLLATALVVTPAATLVPIGGNTVVQAASVATVDTFVDSIVAVYDEMDSEHTSTINSLKSKLAGVNWSVVLGSELEAKINPEIAKKVAEIVYTTNKNELKTVVNNFRTEHSADFQAIFGGKVTVDDFLDFFVAFEAHLKGKNISDLISDFSKANFNYSTFMKNNIQEVVAKDAKYLTLQNEIKASTGLTFSDLFDMKSRLDSQVGLTDTQRTELRAAFVNAVTKAYLADPGEGVIPPAVPGGGGGGGAAPAPTPTPETPTVPERPGQLIDATNTTTVEREQTTTGQTKAVTIVNGGSLASVVAANPNADRIGFTLERAEGEVAELRLPKAAVEALLGATNTNLVVDIDSADGSVSIPVSELAEEKLRAALGLSGDADFEVSISISQASAAVAAVVTERLAADARNLQARSAVIDFSMTVRSGDREVAITNFDSYIFREIPVSGLVNVDNAVAYNVDAEPVAVPTQVGTERVRFASLAFSKYVVVERQPVTFSDLTNTHWAKKSIDRLTIRDVIVGFADGEVKPKRVTTRAEFAAMLTRSLALPEAGNYNGRFSDVKGNEWYVKSLIPAVEAGLLEGRANGTFGANDPITRQEAAAVVSRALSFLNVSDDALDAGKSVGSFTDVASIAPWAEADVKRAVQAGIIEGHANGTFEARGATQRGQVAAMIERLLKKGSLL</sequence>
<evidence type="ECO:0000256" key="1">
    <source>
        <dbReference type="ARBA" id="ARBA00022729"/>
    </source>
</evidence>
<keyword evidence="1 3" id="KW-0732">Signal</keyword>
<dbReference type="Proteomes" id="UP000315711">
    <property type="component" value="Unassembled WGS sequence"/>
</dbReference>
<dbReference type="InterPro" id="IPR001119">
    <property type="entry name" value="SLH_dom"/>
</dbReference>
<dbReference type="PANTHER" id="PTHR43308:SF5">
    <property type="entry name" value="S-LAYER PROTEIN _ PEPTIDOGLYCAN ENDO-BETA-N-ACETYLGLUCOSAMINIDASE"/>
    <property type="match status" value="1"/>
</dbReference>
<dbReference type="Pfam" id="PF00395">
    <property type="entry name" value="SLH"/>
    <property type="match status" value="3"/>
</dbReference>
<proteinExistence type="predicted"/>
<evidence type="ECO:0000256" key="2">
    <source>
        <dbReference type="SAM" id="MobiDB-lite"/>
    </source>
</evidence>
<feature type="domain" description="SLH" evidence="4">
    <location>
        <begin position="628"/>
        <end position="687"/>
    </location>
</feature>
<evidence type="ECO:0000313" key="5">
    <source>
        <dbReference type="EMBL" id="TWI59920.1"/>
    </source>
</evidence>
<keyword evidence="6" id="KW-1185">Reference proteome</keyword>
<comment type="caution">
    <text evidence="5">The sequence shown here is derived from an EMBL/GenBank/DDBJ whole genome shotgun (WGS) entry which is preliminary data.</text>
</comment>
<dbReference type="PROSITE" id="PS51272">
    <property type="entry name" value="SLH"/>
    <property type="match status" value="3"/>
</dbReference>
<reference evidence="5 6" key="1">
    <citation type="journal article" date="2015" name="Stand. Genomic Sci.">
        <title>Genomic Encyclopedia of Bacterial and Archaeal Type Strains, Phase III: the genomes of soil and plant-associated and newly described type strains.</title>
        <authorList>
            <person name="Whitman W.B."/>
            <person name="Woyke T."/>
            <person name="Klenk H.P."/>
            <person name="Zhou Y."/>
            <person name="Lilburn T.G."/>
            <person name="Beck B.J."/>
            <person name="De Vos P."/>
            <person name="Vandamme P."/>
            <person name="Eisen J.A."/>
            <person name="Garrity G."/>
            <person name="Hugenholtz P."/>
            <person name="Kyrpides N.C."/>
        </authorList>
    </citation>
    <scope>NUCLEOTIDE SEQUENCE [LARGE SCALE GENOMIC DNA]</scope>
    <source>
        <strain evidence="5 6">CGMCC 1.10116</strain>
    </source>
</reference>
<dbReference type="RefSeq" id="WP_144448740.1">
    <property type="nucleotide sequence ID" value="NZ_VLKZ01000001.1"/>
</dbReference>
<feature type="chain" id="PRO_5039151117" evidence="3">
    <location>
        <begin position="25"/>
        <end position="687"/>
    </location>
</feature>
<dbReference type="OrthoDB" id="663332at2"/>
<accession>A0A562QUJ9</accession>
<feature type="region of interest" description="Disordered" evidence="2">
    <location>
        <begin position="250"/>
        <end position="276"/>
    </location>
</feature>
<gene>
    <name evidence="5" type="ORF">IQ10_00343</name>
</gene>
<evidence type="ECO:0000256" key="3">
    <source>
        <dbReference type="SAM" id="SignalP"/>
    </source>
</evidence>
<evidence type="ECO:0000259" key="4">
    <source>
        <dbReference type="PROSITE" id="PS51272"/>
    </source>
</evidence>
<feature type="signal peptide" evidence="3">
    <location>
        <begin position="1"/>
        <end position="24"/>
    </location>
</feature>
<name>A0A562QUJ9_9BACI</name>
<evidence type="ECO:0000313" key="6">
    <source>
        <dbReference type="Proteomes" id="UP000315711"/>
    </source>
</evidence>
<feature type="domain" description="SLH" evidence="4">
    <location>
        <begin position="563"/>
        <end position="622"/>
    </location>
</feature>
<feature type="domain" description="SLH" evidence="4">
    <location>
        <begin position="498"/>
        <end position="561"/>
    </location>
</feature>
<dbReference type="AlphaFoldDB" id="A0A562QUJ9"/>
<dbReference type="PANTHER" id="PTHR43308">
    <property type="entry name" value="OUTER MEMBRANE PROTEIN ALPHA-RELATED"/>
    <property type="match status" value="1"/>
</dbReference>
<protein>
    <submittedName>
        <fullName evidence="5">S-layer family protein</fullName>
    </submittedName>
</protein>